<dbReference type="EC" id="1.10.3.2" evidence="4"/>
<dbReference type="GO" id="GO:0005507">
    <property type="term" value="F:copper ion binding"/>
    <property type="evidence" value="ECO:0007669"/>
    <property type="project" value="InterPro"/>
</dbReference>
<comment type="similarity">
    <text evidence="3">Belongs to the multicopper oxidase family.</text>
</comment>
<dbReference type="AlphaFoldDB" id="A0A8H4RUP4"/>
<evidence type="ECO:0000256" key="7">
    <source>
        <dbReference type="ARBA" id="ARBA00023008"/>
    </source>
</evidence>
<dbReference type="Proteomes" id="UP000566819">
    <property type="component" value="Unassembled WGS sequence"/>
</dbReference>
<gene>
    <name evidence="13" type="ORF">G7Y89_g2311</name>
</gene>
<keyword evidence="8" id="KW-0325">Glycoprotein</keyword>
<dbReference type="SUPFAM" id="SSF49503">
    <property type="entry name" value="Cupredoxins"/>
    <property type="match status" value="3"/>
</dbReference>
<comment type="catalytic activity">
    <reaction evidence="1">
        <text>4 hydroquinone + O2 = 4 benzosemiquinone + 2 H2O</text>
        <dbReference type="Rhea" id="RHEA:11276"/>
        <dbReference type="ChEBI" id="CHEBI:15377"/>
        <dbReference type="ChEBI" id="CHEBI:15379"/>
        <dbReference type="ChEBI" id="CHEBI:17594"/>
        <dbReference type="ChEBI" id="CHEBI:17977"/>
        <dbReference type="EC" id="1.10.3.2"/>
    </reaction>
</comment>
<dbReference type="FunFam" id="2.60.40.420:FF:000021">
    <property type="entry name" value="Extracellular dihydrogeodin oxidase/laccase"/>
    <property type="match status" value="1"/>
</dbReference>
<keyword evidence="6" id="KW-0560">Oxidoreductase</keyword>
<comment type="cofactor">
    <cofactor evidence="2">
        <name>Cu cation</name>
        <dbReference type="ChEBI" id="CHEBI:23378"/>
    </cofactor>
</comment>
<reference evidence="13 14" key="1">
    <citation type="submission" date="2020-03" db="EMBL/GenBank/DDBJ databases">
        <title>Draft Genome Sequence of Cudoniella acicularis.</title>
        <authorList>
            <person name="Buettner E."/>
            <person name="Kellner H."/>
        </authorList>
    </citation>
    <scope>NUCLEOTIDE SEQUENCE [LARGE SCALE GENOMIC DNA]</scope>
    <source>
        <strain evidence="13 14">DSM 108380</strain>
    </source>
</reference>
<dbReference type="PROSITE" id="PS00079">
    <property type="entry name" value="MULTICOPPER_OXIDASE1"/>
    <property type="match status" value="1"/>
</dbReference>
<dbReference type="GO" id="GO:0052716">
    <property type="term" value="F:hydroquinone:oxygen oxidoreductase activity"/>
    <property type="evidence" value="ECO:0007669"/>
    <property type="project" value="UniProtKB-EC"/>
</dbReference>
<protein>
    <recommendedName>
        <fullName evidence="4">laccase</fullName>
        <ecNumber evidence="4">1.10.3.2</ecNumber>
    </recommendedName>
</protein>
<dbReference type="OrthoDB" id="2121828at2759"/>
<dbReference type="Pfam" id="PF07732">
    <property type="entry name" value="Cu-oxidase_3"/>
    <property type="match status" value="1"/>
</dbReference>
<evidence type="ECO:0000256" key="6">
    <source>
        <dbReference type="ARBA" id="ARBA00023002"/>
    </source>
</evidence>
<feature type="domain" description="Plastocyanin-like" evidence="12">
    <location>
        <begin position="225"/>
        <end position="339"/>
    </location>
</feature>
<feature type="domain" description="Plastocyanin-like" evidence="11">
    <location>
        <begin position="594"/>
        <end position="716"/>
    </location>
</feature>
<dbReference type="InterPro" id="IPR045087">
    <property type="entry name" value="Cu-oxidase_fam"/>
</dbReference>
<dbReference type="PROSITE" id="PS00080">
    <property type="entry name" value="MULTICOPPER_OXIDASE2"/>
    <property type="match status" value="1"/>
</dbReference>
<dbReference type="InterPro" id="IPR033138">
    <property type="entry name" value="Cu_oxidase_CS"/>
</dbReference>
<dbReference type="InterPro" id="IPR001117">
    <property type="entry name" value="Cu-oxidase_2nd"/>
</dbReference>
<dbReference type="Pfam" id="PF07731">
    <property type="entry name" value="Cu-oxidase_2"/>
    <property type="match status" value="1"/>
</dbReference>
<organism evidence="13 14">
    <name type="scientific">Cudoniella acicularis</name>
    <dbReference type="NCBI Taxonomy" id="354080"/>
    <lineage>
        <taxon>Eukaryota</taxon>
        <taxon>Fungi</taxon>
        <taxon>Dikarya</taxon>
        <taxon>Ascomycota</taxon>
        <taxon>Pezizomycotina</taxon>
        <taxon>Leotiomycetes</taxon>
        <taxon>Helotiales</taxon>
        <taxon>Tricladiaceae</taxon>
        <taxon>Cudoniella</taxon>
    </lineage>
</organism>
<evidence type="ECO:0000256" key="2">
    <source>
        <dbReference type="ARBA" id="ARBA00001935"/>
    </source>
</evidence>
<evidence type="ECO:0000259" key="11">
    <source>
        <dbReference type="Pfam" id="PF07731"/>
    </source>
</evidence>
<keyword evidence="7" id="KW-0186">Copper</keyword>
<dbReference type="EMBL" id="JAAMPI010000099">
    <property type="protein sequence ID" value="KAF4635791.1"/>
    <property type="molecule type" value="Genomic_DNA"/>
</dbReference>
<evidence type="ECO:0000313" key="13">
    <source>
        <dbReference type="EMBL" id="KAF4635791.1"/>
    </source>
</evidence>
<evidence type="ECO:0000313" key="14">
    <source>
        <dbReference type="Proteomes" id="UP000566819"/>
    </source>
</evidence>
<proteinExistence type="inferred from homology"/>
<evidence type="ECO:0000259" key="12">
    <source>
        <dbReference type="Pfam" id="PF07732"/>
    </source>
</evidence>
<dbReference type="InterPro" id="IPR011707">
    <property type="entry name" value="Cu-oxidase-like_N"/>
</dbReference>
<dbReference type="InterPro" id="IPR002355">
    <property type="entry name" value="Cu_oxidase_Cu_BS"/>
</dbReference>
<keyword evidence="5" id="KW-0479">Metal-binding</keyword>
<feature type="domain" description="Plastocyanin-like" evidence="10">
    <location>
        <begin position="350"/>
        <end position="498"/>
    </location>
</feature>
<evidence type="ECO:0000256" key="5">
    <source>
        <dbReference type="ARBA" id="ARBA00022723"/>
    </source>
</evidence>
<evidence type="ECO:0000256" key="9">
    <source>
        <dbReference type="ARBA" id="ARBA00023185"/>
    </source>
</evidence>
<dbReference type="InterPro" id="IPR008972">
    <property type="entry name" value="Cupredoxin"/>
</dbReference>
<dbReference type="PANTHER" id="PTHR11709:SF87">
    <property type="entry name" value="LACCASE"/>
    <property type="match status" value="1"/>
</dbReference>
<evidence type="ECO:0000256" key="1">
    <source>
        <dbReference type="ARBA" id="ARBA00000349"/>
    </source>
</evidence>
<evidence type="ECO:0000256" key="8">
    <source>
        <dbReference type="ARBA" id="ARBA00023180"/>
    </source>
</evidence>
<accession>A0A8H4RUP4</accession>
<evidence type="ECO:0000259" key="10">
    <source>
        <dbReference type="Pfam" id="PF00394"/>
    </source>
</evidence>
<dbReference type="CDD" id="cd13901">
    <property type="entry name" value="CuRO_3_MaLCC_like"/>
    <property type="match status" value="1"/>
</dbReference>
<dbReference type="Gene3D" id="2.60.40.420">
    <property type="entry name" value="Cupredoxins - blue copper proteins"/>
    <property type="match status" value="3"/>
</dbReference>
<dbReference type="GO" id="GO:0046274">
    <property type="term" value="P:lignin catabolic process"/>
    <property type="evidence" value="ECO:0007669"/>
    <property type="project" value="UniProtKB-KW"/>
</dbReference>
<sequence length="752" mass="82205">MVKHAFAVWLPSDISGIKNRKLEMVGQYGLQIVYGMAVQPRAYETAKRMKIYFSGWAILLCFVRARRHVNPMTDFALASAFSDLDILLAGTEALDTGYHTTVDRNHVRCEEPLLTISRRHSDHPVLWYWTCTLTFPTLFSFIRTPFKMLVAKILLASLGLELAGASVLLDANLAGINKRQVETATGCDNSADRTKWCYGLDVHTDGEVTAPIPTASATKTFNIEVSEQTLSPIGVNKPMLVINGTYPGPTIIADWGDTLVINVSNKMINNGTSMHWHGINQNGTNTEDGVNGVTECPIPPNSVRTYTFVATQFGTTWYHSHYSGQYGDGVVGTMIINGPAAQQYDEDLGTFPITDYYAESIYNVSTAALLSAGGPPVANAALFNGTMKVGSTGAYANVTVVANKTYRLRLINTSVDNGFKVSLDGHPFTVIQADFVPIKPYTANWIFVGIGQRYDVLITTSNTPTNYWFRAEIPGPMCGGNTLSPTGTGGKILAVLRYLSGTTTSSADPASTSSVVQDMICADEKNLSPLVAKPIDKTLFNFVQDKSDQLNVTNTKIPGASAGTTVNSWTINTEAIQVNWGKPTLEYAFEKNLTGLTQDSDLSVYTLDKPGAFYFWVIQNSGPVVHPIHLHGHDFYILGATNSTSTQFGPTQTFTGTPAQINSLNFENPMRRDVASLPGNGWLVIAFEANNPGAWLLHCHIAWHISQGLGVQFLENIDLMKEDLSKVDESCKAWDDWYATTSFKQLDSGLRV</sequence>
<evidence type="ECO:0000256" key="3">
    <source>
        <dbReference type="ARBA" id="ARBA00010609"/>
    </source>
</evidence>
<dbReference type="Pfam" id="PF00394">
    <property type="entry name" value="Cu-oxidase"/>
    <property type="match status" value="1"/>
</dbReference>
<dbReference type="CDD" id="cd13880">
    <property type="entry name" value="CuRO_2_MaLCC_like"/>
    <property type="match status" value="1"/>
</dbReference>
<name>A0A8H4RUP4_9HELO</name>
<dbReference type="PANTHER" id="PTHR11709">
    <property type="entry name" value="MULTI-COPPER OXIDASE"/>
    <property type="match status" value="1"/>
</dbReference>
<dbReference type="CDD" id="cd13854">
    <property type="entry name" value="CuRO_1_MaLCC_like"/>
    <property type="match status" value="1"/>
</dbReference>
<dbReference type="InterPro" id="IPR011706">
    <property type="entry name" value="Cu-oxidase_C"/>
</dbReference>
<keyword evidence="14" id="KW-1185">Reference proteome</keyword>
<keyword evidence="9" id="KW-0439">Lignin degradation</keyword>
<evidence type="ECO:0000256" key="4">
    <source>
        <dbReference type="ARBA" id="ARBA00012297"/>
    </source>
</evidence>
<comment type="caution">
    <text evidence="13">The sequence shown here is derived from an EMBL/GenBank/DDBJ whole genome shotgun (WGS) entry which is preliminary data.</text>
</comment>